<keyword evidence="3" id="KW-1185">Reference proteome</keyword>
<feature type="region of interest" description="Disordered" evidence="1">
    <location>
        <begin position="112"/>
        <end position="163"/>
    </location>
</feature>
<name>A0ABN9U9Q7_9DINO</name>
<gene>
    <name evidence="2" type="ORF">PCOR1329_LOCUS46366</name>
</gene>
<sequence>MDATSLDMEPQPKGPPMEEASQAKLKVWPPWKPSLGGLQILAKAWRSKQKTKVPWRPTRQSLATLFNYVGKWKCEACDFTNFGFRQERRQCRNLAPRATLLRQREQKEELRQIWPEDLEADSSATSAPSNKDKKSVKDKEKEDKHHQETELAAQPTAKKSSCHYADDDGVKRWWADGNHSGVESLIEDFGDAEVVDMATVVGSEGVLAGSLPFLLGRPPLPSPRRRRWQRGLRGMAPADTARVYDLEAHHIVDRIKPLDGEVHGFADELLVFVVEDVRQLTDSQGWAWSRRHDVENLIRGSCLPELMPAESLTGKLAQHHGSQLQRVPGLT</sequence>
<evidence type="ECO:0000313" key="3">
    <source>
        <dbReference type="Proteomes" id="UP001189429"/>
    </source>
</evidence>
<dbReference type="Proteomes" id="UP001189429">
    <property type="component" value="Unassembled WGS sequence"/>
</dbReference>
<accession>A0ABN9U9Q7</accession>
<evidence type="ECO:0000313" key="2">
    <source>
        <dbReference type="EMBL" id="CAK0855834.1"/>
    </source>
</evidence>
<feature type="region of interest" description="Disordered" evidence="1">
    <location>
        <begin position="1"/>
        <end position="22"/>
    </location>
</feature>
<evidence type="ECO:0000256" key="1">
    <source>
        <dbReference type="SAM" id="MobiDB-lite"/>
    </source>
</evidence>
<protein>
    <submittedName>
        <fullName evidence="2">Uncharacterized protein</fullName>
    </submittedName>
</protein>
<comment type="caution">
    <text evidence="2">The sequence shown here is derived from an EMBL/GenBank/DDBJ whole genome shotgun (WGS) entry which is preliminary data.</text>
</comment>
<reference evidence="2" key="1">
    <citation type="submission" date="2023-10" db="EMBL/GenBank/DDBJ databases">
        <authorList>
            <person name="Chen Y."/>
            <person name="Shah S."/>
            <person name="Dougan E. K."/>
            <person name="Thang M."/>
            <person name="Chan C."/>
        </authorList>
    </citation>
    <scope>NUCLEOTIDE SEQUENCE [LARGE SCALE GENOMIC DNA]</scope>
</reference>
<dbReference type="EMBL" id="CAUYUJ010015578">
    <property type="protein sequence ID" value="CAK0855834.1"/>
    <property type="molecule type" value="Genomic_DNA"/>
</dbReference>
<proteinExistence type="predicted"/>
<organism evidence="2 3">
    <name type="scientific">Prorocentrum cordatum</name>
    <dbReference type="NCBI Taxonomy" id="2364126"/>
    <lineage>
        <taxon>Eukaryota</taxon>
        <taxon>Sar</taxon>
        <taxon>Alveolata</taxon>
        <taxon>Dinophyceae</taxon>
        <taxon>Prorocentrales</taxon>
        <taxon>Prorocentraceae</taxon>
        <taxon>Prorocentrum</taxon>
    </lineage>
</organism>
<feature type="compositionally biased region" description="Basic and acidic residues" evidence="1">
    <location>
        <begin position="130"/>
        <end position="149"/>
    </location>
</feature>